<proteinExistence type="predicted"/>
<sequence>MNARKAFIRKETLAVIIILTIAIVSAIGVWMMALPTLQPLSFPQVVTAEIQIGPERTSRVLSPEETEHLQEWLNHNTQGWRPVVHKETPSSGDAIIVVNNHHLSPQKGQNISGKDEDEHRFSLRVWDGINMGDWNRTIILERGEGEPVKKKKFSQKEFAFIRLLLDGYHYKRSLYP</sequence>
<keyword evidence="1" id="KW-0812">Transmembrane</keyword>
<keyword evidence="1" id="KW-0472">Membrane</keyword>
<reference evidence="2 3" key="1">
    <citation type="submission" date="2020-08" db="EMBL/GenBank/DDBJ databases">
        <title>Complete genome sequence of Entomobacter blattae G55GP.</title>
        <authorList>
            <person name="Poehlein A."/>
            <person name="Guzman J."/>
            <person name="Daniel R."/>
            <person name="Vilcinskas A."/>
        </authorList>
    </citation>
    <scope>NUCLEOTIDE SEQUENCE [LARGE SCALE GENOMIC DNA]</scope>
    <source>
        <strain evidence="2 3">G55GP</strain>
    </source>
</reference>
<keyword evidence="1" id="KW-1133">Transmembrane helix</keyword>
<keyword evidence="3" id="KW-1185">Reference proteome</keyword>
<dbReference type="AlphaFoldDB" id="A0A7H1NRZ3"/>
<dbReference type="RefSeq" id="WP_203412804.1">
    <property type="nucleotide sequence ID" value="NZ_CP060244.1"/>
</dbReference>
<feature type="transmembrane region" description="Helical" evidence="1">
    <location>
        <begin position="12"/>
        <end position="33"/>
    </location>
</feature>
<evidence type="ECO:0000313" key="2">
    <source>
        <dbReference type="EMBL" id="QNT78553.1"/>
    </source>
</evidence>
<accession>A0A7H1NRZ3</accession>
<evidence type="ECO:0000313" key="3">
    <source>
        <dbReference type="Proteomes" id="UP000516349"/>
    </source>
</evidence>
<organism evidence="2 3">
    <name type="scientific">Entomobacter blattae</name>
    <dbReference type="NCBI Taxonomy" id="2762277"/>
    <lineage>
        <taxon>Bacteria</taxon>
        <taxon>Pseudomonadati</taxon>
        <taxon>Pseudomonadota</taxon>
        <taxon>Alphaproteobacteria</taxon>
        <taxon>Acetobacterales</taxon>
        <taxon>Acetobacteraceae</taxon>
        <taxon>Entomobacter</taxon>
    </lineage>
</organism>
<gene>
    <name evidence="2" type="ORF">JGUZn3_13270</name>
</gene>
<dbReference type="KEGG" id="ebla:JGUZn3_13270"/>
<name>A0A7H1NRZ3_9PROT</name>
<evidence type="ECO:0000256" key="1">
    <source>
        <dbReference type="SAM" id="Phobius"/>
    </source>
</evidence>
<dbReference type="Proteomes" id="UP000516349">
    <property type="component" value="Chromosome"/>
</dbReference>
<protein>
    <submittedName>
        <fullName evidence="2">Uncharacterized protein</fullName>
    </submittedName>
</protein>
<dbReference type="EMBL" id="CP060244">
    <property type="protein sequence ID" value="QNT78553.1"/>
    <property type="molecule type" value="Genomic_DNA"/>
</dbReference>